<accession>A0A0G1U8X2</accession>
<proteinExistence type="predicted"/>
<protein>
    <submittedName>
        <fullName evidence="1">Uncharacterized protein</fullName>
    </submittedName>
</protein>
<organism evidence="1 2">
    <name type="scientific">Candidatus Amesbacteria bacterium GW2011_GWC1_47_15</name>
    <dbReference type="NCBI Taxonomy" id="1618364"/>
    <lineage>
        <taxon>Bacteria</taxon>
        <taxon>Candidatus Amesiibacteriota</taxon>
    </lineage>
</organism>
<dbReference type="Proteomes" id="UP000034502">
    <property type="component" value="Unassembled WGS sequence"/>
</dbReference>
<sequence length="45" mass="5363">MMGEMRVRIFIPLPDTSFLDPVVRWARKFFDNDVDYRRVAKGVAF</sequence>
<comment type="caution">
    <text evidence="1">The sequence shown here is derived from an EMBL/GenBank/DDBJ whole genome shotgun (WGS) entry which is preliminary data.</text>
</comment>
<name>A0A0G1U8X2_9BACT</name>
<evidence type="ECO:0000313" key="1">
    <source>
        <dbReference type="EMBL" id="KKU62633.1"/>
    </source>
</evidence>
<gene>
    <name evidence="1" type="ORF">UX86_C0045G0013</name>
</gene>
<dbReference type="AlphaFoldDB" id="A0A0G1U8X2"/>
<evidence type="ECO:0000313" key="2">
    <source>
        <dbReference type="Proteomes" id="UP000034502"/>
    </source>
</evidence>
<reference evidence="1 2" key="1">
    <citation type="journal article" date="2015" name="Nature">
        <title>rRNA introns, odd ribosomes, and small enigmatic genomes across a large radiation of phyla.</title>
        <authorList>
            <person name="Brown C.T."/>
            <person name="Hug L.A."/>
            <person name="Thomas B.C."/>
            <person name="Sharon I."/>
            <person name="Castelle C.J."/>
            <person name="Singh A."/>
            <person name="Wilkins M.J."/>
            <person name="Williams K.H."/>
            <person name="Banfield J.F."/>
        </authorList>
    </citation>
    <scope>NUCLEOTIDE SEQUENCE [LARGE SCALE GENOMIC DNA]</scope>
</reference>
<dbReference type="STRING" id="1618364.UX86_C0045G0013"/>
<dbReference type="EMBL" id="LCNU01000045">
    <property type="protein sequence ID" value="KKU62633.1"/>
    <property type="molecule type" value="Genomic_DNA"/>
</dbReference>